<name>A0ABS5E4Y9_9PROT</name>
<keyword evidence="5 8" id="KW-0812">Transmembrane</keyword>
<evidence type="ECO:0000313" key="10">
    <source>
        <dbReference type="Proteomes" id="UP000677812"/>
    </source>
</evidence>
<dbReference type="Proteomes" id="UP000677812">
    <property type="component" value="Unassembled WGS sequence"/>
</dbReference>
<evidence type="ECO:0000256" key="7">
    <source>
        <dbReference type="ARBA" id="ARBA00023136"/>
    </source>
</evidence>
<feature type="transmembrane region" description="Helical" evidence="8">
    <location>
        <begin position="142"/>
        <end position="162"/>
    </location>
</feature>
<dbReference type="Pfam" id="PF03591">
    <property type="entry name" value="AzlC"/>
    <property type="match status" value="1"/>
</dbReference>
<comment type="caution">
    <text evidence="9">The sequence shown here is derived from an EMBL/GenBank/DDBJ whole genome shotgun (WGS) entry which is preliminary data.</text>
</comment>
<evidence type="ECO:0000256" key="2">
    <source>
        <dbReference type="ARBA" id="ARBA00010735"/>
    </source>
</evidence>
<evidence type="ECO:0000256" key="6">
    <source>
        <dbReference type="ARBA" id="ARBA00022989"/>
    </source>
</evidence>
<reference evidence="9 10" key="1">
    <citation type="submission" date="2021-04" db="EMBL/GenBank/DDBJ databases">
        <title>The complete genome sequence of Neokomagataea sp. TBRC 2177.</title>
        <authorList>
            <person name="Charoenyingcharoen P."/>
            <person name="Yukphan P."/>
        </authorList>
    </citation>
    <scope>NUCLEOTIDE SEQUENCE [LARGE SCALE GENOMIC DNA]</scope>
    <source>
        <strain evidence="9 10">TBRC 2177</strain>
    </source>
</reference>
<keyword evidence="10" id="KW-1185">Reference proteome</keyword>
<comment type="similarity">
    <text evidence="2">Belongs to the AzlC family.</text>
</comment>
<protein>
    <submittedName>
        <fullName evidence="9">AzlC family ABC transporter permease</fullName>
    </submittedName>
</protein>
<evidence type="ECO:0000256" key="8">
    <source>
        <dbReference type="SAM" id="Phobius"/>
    </source>
</evidence>
<keyword evidence="4" id="KW-1003">Cell membrane</keyword>
<evidence type="ECO:0000256" key="5">
    <source>
        <dbReference type="ARBA" id="ARBA00022692"/>
    </source>
</evidence>
<evidence type="ECO:0000256" key="4">
    <source>
        <dbReference type="ARBA" id="ARBA00022475"/>
    </source>
</evidence>
<feature type="transmembrane region" description="Helical" evidence="8">
    <location>
        <begin position="198"/>
        <end position="215"/>
    </location>
</feature>
<feature type="transmembrane region" description="Helical" evidence="8">
    <location>
        <begin position="80"/>
        <end position="101"/>
    </location>
</feature>
<dbReference type="RefSeq" id="WP_211679986.1">
    <property type="nucleotide sequence ID" value="NZ_JAGRQH010000001.1"/>
</dbReference>
<dbReference type="PANTHER" id="PTHR34979">
    <property type="entry name" value="INNER MEMBRANE PROTEIN YGAZ"/>
    <property type="match status" value="1"/>
</dbReference>
<accession>A0ABS5E4Y9</accession>
<keyword evidence="3" id="KW-0813">Transport</keyword>
<organism evidence="9 10">
    <name type="scientific">Neokomagataea anthophila</name>
    <dbReference type="NCBI Taxonomy" id="2826925"/>
    <lineage>
        <taxon>Bacteria</taxon>
        <taxon>Pseudomonadati</taxon>
        <taxon>Pseudomonadota</taxon>
        <taxon>Alphaproteobacteria</taxon>
        <taxon>Acetobacterales</taxon>
        <taxon>Acetobacteraceae</taxon>
        <taxon>Neokomagataea</taxon>
    </lineage>
</organism>
<gene>
    <name evidence="9" type="ORF">KB213_00835</name>
</gene>
<dbReference type="EMBL" id="JAGRQH010000001">
    <property type="protein sequence ID" value="MBR0558608.1"/>
    <property type="molecule type" value="Genomic_DNA"/>
</dbReference>
<comment type="subcellular location">
    <subcellularLocation>
        <location evidence="1">Cell membrane</location>
        <topology evidence="1">Multi-pass membrane protein</topology>
    </subcellularLocation>
</comment>
<evidence type="ECO:0000313" key="9">
    <source>
        <dbReference type="EMBL" id="MBR0558608.1"/>
    </source>
</evidence>
<evidence type="ECO:0000256" key="1">
    <source>
        <dbReference type="ARBA" id="ARBA00004651"/>
    </source>
</evidence>
<evidence type="ECO:0000256" key="3">
    <source>
        <dbReference type="ARBA" id="ARBA00022448"/>
    </source>
</evidence>
<feature type="transmembrane region" description="Helical" evidence="8">
    <location>
        <begin position="27"/>
        <end position="45"/>
    </location>
</feature>
<keyword evidence="7 8" id="KW-0472">Membrane</keyword>
<sequence>MSDTVAPRSALDGGFWPEFLRGMRTSIPVMIGFIPFGLLLGRQAVQQGVSVFSVPLMTGLNYGGGSEFAAVNLWANPLPVALIIGVTLLINCRHVLMGAALAPWLKEVPRRKALLWLFLMCDETWALSLSDTQKRQKFSAGYYFGLGWCLYATWLLSTFLGAYLGAKIGDLTRYGFDMAFPAVFLVILRGMWKDHRMSIPWIVSLLVGVVVYRLYPGAWCVPAGTVAGALTAACIVRRVG</sequence>
<dbReference type="InterPro" id="IPR011606">
    <property type="entry name" value="Brnchd-chn_aa_trnsp_permease"/>
</dbReference>
<dbReference type="PANTHER" id="PTHR34979:SF1">
    <property type="entry name" value="INNER MEMBRANE PROTEIN YGAZ"/>
    <property type="match status" value="1"/>
</dbReference>
<proteinExistence type="inferred from homology"/>
<keyword evidence="6 8" id="KW-1133">Transmembrane helix</keyword>
<feature type="transmembrane region" description="Helical" evidence="8">
    <location>
        <begin position="174"/>
        <end position="192"/>
    </location>
</feature>